<organism evidence="2 3">
    <name type="scientific">Halteria grandinella</name>
    <dbReference type="NCBI Taxonomy" id="5974"/>
    <lineage>
        <taxon>Eukaryota</taxon>
        <taxon>Sar</taxon>
        <taxon>Alveolata</taxon>
        <taxon>Ciliophora</taxon>
        <taxon>Intramacronucleata</taxon>
        <taxon>Spirotrichea</taxon>
        <taxon>Stichotrichia</taxon>
        <taxon>Sporadotrichida</taxon>
        <taxon>Halteriidae</taxon>
        <taxon>Halteria</taxon>
    </lineage>
</organism>
<evidence type="ECO:0000313" key="3">
    <source>
        <dbReference type="Proteomes" id="UP000785679"/>
    </source>
</evidence>
<keyword evidence="3" id="KW-1185">Reference proteome</keyword>
<feature type="compositionally biased region" description="Basic and acidic residues" evidence="1">
    <location>
        <begin position="1"/>
        <end position="14"/>
    </location>
</feature>
<dbReference type="EMBL" id="RRYP01031360">
    <property type="protein sequence ID" value="TNV70980.1"/>
    <property type="molecule type" value="Genomic_DNA"/>
</dbReference>
<dbReference type="AlphaFoldDB" id="A0A8J8NA56"/>
<gene>
    <name evidence="2" type="ORF">FGO68_gene1914</name>
</gene>
<accession>A0A8J8NA56</accession>
<proteinExistence type="predicted"/>
<protein>
    <submittedName>
        <fullName evidence="2">Uncharacterized protein</fullName>
    </submittedName>
</protein>
<comment type="caution">
    <text evidence="2">The sequence shown here is derived from an EMBL/GenBank/DDBJ whole genome shotgun (WGS) entry which is preliminary data.</text>
</comment>
<name>A0A8J8NA56_HALGN</name>
<sequence length="88" mass="9119">MAAKKPEEEKRQELPKANSEPTGSTPGPWRSSGPQGSRGGAGLGVSQSTGFNRGGPSAATKPAEEKKNEKGDDSWNVGGGFRKPAPKK</sequence>
<evidence type="ECO:0000256" key="1">
    <source>
        <dbReference type="SAM" id="MobiDB-lite"/>
    </source>
</evidence>
<feature type="region of interest" description="Disordered" evidence="1">
    <location>
        <begin position="1"/>
        <end position="88"/>
    </location>
</feature>
<reference evidence="2" key="1">
    <citation type="submission" date="2019-06" db="EMBL/GenBank/DDBJ databases">
        <authorList>
            <person name="Zheng W."/>
        </authorList>
    </citation>
    <scope>NUCLEOTIDE SEQUENCE</scope>
    <source>
        <strain evidence="2">QDHG01</strain>
    </source>
</reference>
<dbReference type="Proteomes" id="UP000785679">
    <property type="component" value="Unassembled WGS sequence"/>
</dbReference>
<feature type="compositionally biased region" description="Basic and acidic residues" evidence="1">
    <location>
        <begin position="62"/>
        <end position="73"/>
    </location>
</feature>
<evidence type="ECO:0000313" key="2">
    <source>
        <dbReference type="EMBL" id="TNV70980.1"/>
    </source>
</evidence>